<organism evidence="12 13">
    <name type="scientific">Faucicola atlantae</name>
    <dbReference type="NCBI Taxonomy" id="34059"/>
    <lineage>
        <taxon>Bacteria</taxon>
        <taxon>Pseudomonadati</taxon>
        <taxon>Pseudomonadota</taxon>
        <taxon>Gammaproteobacteria</taxon>
        <taxon>Moraxellales</taxon>
        <taxon>Moraxellaceae</taxon>
        <taxon>Faucicola</taxon>
    </lineage>
</organism>
<evidence type="ECO:0000256" key="8">
    <source>
        <dbReference type="HAMAP-Rule" id="MF_01559"/>
    </source>
</evidence>
<comment type="subcellular location">
    <subcellularLocation>
        <location evidence="8">Cell membrane</location>
        <topology evidence="8">Peripheral membrane protein</topology>
    </subcellularLocation>
</comment>
<proteinExistence type="inferred from homology"/>
<dbReference type="InterPro" id="IPR012133">
    <property type="entry name" value="Alpha-hydoxy_acid_DH_FMN"/>
</dbReference>
<keyword evidence="3 8" id="KW-0285">Flavoprotein</keyword>
<dbReference type="Gene3D" id="3.20.20.70">
    <property type="entry name" value="Aldolase class I"/>
    <property type="match status" value="1"/>
</dbReference>
<feature type="binding site" evidence="8 10">
    <location>
        <position position="251"/>
    </location>
    <ligand>
        <name>FMN</name>
        <dbReference type="ChEBI" id="CHEBI:58210"/>
    </ligand>
</feature>
<keyword evidence="4 8" id="KW-0288">FMN</keyword>
<name>A0A1B8QBM6_9GAMM</name>
<dbReference type="Pfam" id="PF01070">
    <property type="entry name" value="FMN_dh"/>
    <property type="match status" value="1"/>
</dbReference>
<dbReference type="GO" id="GO:0005886">
    <property type="term" value="C:plasma membrane"/>
    <property type="evidence" value="ECO:0007669"/>
    <property type="project" value="UniProtKB-SubCell"/>
</dbReference>
<feature type="binding site" evidence="10">
    <location>
        <begin position="77"/>
        <end position="79"/>
    </location>
    <ligand>
        <name>FMN</name>
        <dbReference type="ChEBI" id="CHEBI:58210"/>
    </ligand>
</feature>
<evidence type="ECO:0000313" key="13">
    <source>
        <dbReference type="Proteomes" id="UP000092616"/>
    </source>
</evidence>
<comment type="function">
    <text evidence="8">Catalyzes the conversion of L-lactate to pyruvate. Is coupled to the respiratory chain.</text>
</comment>
<sequence>MIISSANDYREAARRRLPPFLFHYIDGGAYAEQTLSRNVQDLSQVALHQRVLNDMSQLDLSTEIFGEKLSLPLALSPVGLTGMYARRGEVQAAKAADKKGIPFTLSTVSVCPIEEVAPVMHRPMWFQLYVLRDRGFMKSVLERAKAAGCSTLIFTVDMPVPGARYRDAHSGMSGPYANLRRYAQAVVHPHWAFNVGLLGRPHDLGNVSKYLGKPIPLEDYIGWLGKNFDPSISWKDLEWIRDFWDGPMVIKGILDPEDAKDAVRFGADGILVSNHGGRQLDGVMSTAKALPYIADTVKDEIKILVDSGIRNGLDIVRMIALGADMCLIGRAFIYALGAQGEKGVTNLLNLIESEMRVAMTLTGNNTIKDITRDAVVDYDKLSSDAKAAMERRAAQVAQDK</sequence>
<dbReference type="PANTHER" id="PTHR10578">
    <property type="entry name" value="S -2-HYDROXY-ACID OXIDASE-RELATED"/>
    <property type="match status" value="1"/>
</dbReference>
<feature type="binding site" evidence="10">
    <location>
        <position position="275"/>
    </location>
    <ligand>
        <name>glyoxylate</name>
        <dbReference type="ChEBI" id="CHEBI:36655"/>
    </ligand>
</feature>
<feature type="binding site" evidence="10">
    <location>
        <position position="129"/>
    </location>
    <ligand>
        <name>glyoxylate</name>
        <dbReference type="ChEBI" id="CHEBI:36655"/>
    </ligand>
</feature>
<feature type="binding site" evidence="8">
    <location>
        <position position="129"/>
    </location>
    <ligand>
        <name>substrate</name>
    </ligand>
</feature>
<evidence type="ECO:0000256" key="7">
    <source>
        <dbReference type="ARBA" id="ARBA00024042"/>
    </source>
</evidence>
<feature type="binding site" evidence="10">
    <location>
        <position position="164"/>
    </location>
    <ligand>
        <name>glyoxylate</name>
        <dbReference type="ChEBI" id="CHEBI:36655"/>
    </ligand>
</feature>
<evidence type="ECO:0000256" key="6">
    <source>
        <dbReference type="ARBA" id="ARBA00023136"/>
    </source>
</evidence>
<dbReference type="PROSITE" id="PS51349">
    <property type="entry name" value="FMN_HYDROXY_ACID_DH_2"/>
    <property type="match status" value="1"/>
</dbReference>
<dbReference type="Proteomes" id="UP000092616">
    <property type="component" value="Unassembled WGS sequence"/>
</dbReference>
<dbReference type="InterPro" id="IPR000262">
    <property type="entry name" value="FMN-dep_DH"/>
</dbReference>
<feature type="active site" description="Proton acceptor" evidence="8 9">
    <location>
        <position position="275"/>
    </location>
</feature>
<evidence type="ECO:0000256" key="3">
    <source>
        <dbReference type="ARBA" id="ARBA00022630"/>
    </source>
</evidence>
<keyword evidence="5 8" id="KW-0560">Oxidoreductase</keyword>
<dbReference type="GO" id="GO:0004459">
    <property type="term" value="F:L-lactate dehydrogenase (NAD+) activity"/>
    <property type="evidence" value="ECO:0007669"/>
    <property type="project" value="UniProtKB-UniRule"/>
</dbReference>
<dbReference type="EMBL" id="LZNA01000056">
    <property type="protein sequence ID" value="OBX77082.1"/>
    <property type="molecule type" value="Genomic_DNA"/>
</dbReference>
<evidence type="ECO:0000256" key="9">
    <source>
        <dbReference type="PIRSR" id="PIRSR000138-1"/>
    </source>
</evidence>
<feature type="binding site" evidence="8">
    <location>
        <begin position="306"/>
        <end position="330"/>
    </location>
    <ligand>
        <name>FMN</name>
        <dbReference type="ChEBI" id="CHEBI:58210"/>
    </ligand>
</feature>
<dbReference type="PIRSF" id="PIRSF000138">
    <property type="entry name" value="Al-hdrx_acd_dh"/>
    <property type="match status" value="1"/>
</dbReference>
<comment type="catalytic activity">
    <reaction evidence="8">
        <text>(S)-lactate + A = pyruvate + AH2</text>
        <dbReference type="Rhea" id="RHEA:45816"/>
        <dbReference type="ChEBI" id="CHEBI:13193"/>
        <dbReference type="ChEBI" id="CHEBI:15361"/>
        <dbReference type="ChEBI" id="CHEBI:16651"/>
        <dbReference type="ChEBI" id="CHEBI:17499"/>
    </reaction>
</comment>
<dbReference type="GO" id="GO:0009060">
    <property type="term" value="P:aerobic respiration"/>
    <property type="evidence" value="ECO:0007669"/>
    <property type="project" value="TreeGrafter"/>
</dbReference>
<evidence type="ECO:0000256" key="2">
    <source>
        <dbReference type="ARBA" id="ARBA00022475"/>
    </source>
</evidence>
<accession>A0A1B8QBM6</accession>
<dbReference type="AlphaFoldDB" id="A0A1B8QBM6"/>
<dbReference type="PANTHER" id="PTHR10578:SF85">
    <property type="entry name" value="L-LACTATE DEHYDROGENASE"/>
    <property type="match status" value="1"/>
</dbReference>
<dbReference type="RefSeq" id="WP_067338099.1">
    <property type="nucleotide sequence ID" value="NZ_CP171132.1"/>
</dbReference>
<dbReference type="InterPro" id="IPR037396">
    <property type="entry name" value="FMN_HAD"/>
</dbReference>
<dbReference type="SUPFAM" id="SSF51395">
    <property type="entry name" value="FMN-linked oxidoreductases"/>
    <property type="match status" value="1"/>
</dbReference>
<protein>
    <recommendedName>
        <fullName evidence="8">L-lactate dehydrogenase</fullName>
        <ecNumber evidence="8">1.1.-.-</ecNumber>
    </recommendedName>
</protein>
<dbReference type="EC" id="1.1.-.-" evidence="8"/>
<feature type="domain" description="FMN hydroxy acid dehydrogenase" evidence="11">
    <location>
        <begin position="1"/>
        <end position="380"/>
    </location>
</feature>
<evidence type="ECO:0000313" key="12">
    <source>
        <dbReference type="EMBL" id="OBX77082.1"/>
    </source>
</evidence>
<dbReference type="GO" id="GO:0006089">
    <property type="term" value="P:lactate metabolic process"/>
    <property type="evidence" value="ECO:0007669"/>
    <property type="project" value="UniProtKB-UniRule"/>
</dbReference>
<dbReference type="InterPro" id="IPR013785">
    <property type="entry name" value="Aldolase_TIM"/>
</dbReference>
<feature type="binding site" evidence="10">
    <location>
        <begin position="329"/>
        <end position="330"/>
    </location>
    <ligand>
        <name>FMN</name>
        <dbReference type="ChEBI" id="CHEBI:58210"/>
    </ligand>
</feature>
<keyword evidence="2 8" id="KW-1003">Cell membrane</keyword>
<feature type="binding site" evidence="8 10">
    <location>
        <position position="106"/>
    </location>
    <ligand>
        <name>FMN</name>
        <dbReference type="ChEBI" id="CHEBI:58210"/>
    </ligand>
</feature>
<feature type="binding site" evidence="8">
    <location>
        <position position="278"/>
    </location>
    <ligand>
        <name>substrate</name>
    </ligand>
</feature>
<feature type="binding site" evidence="10">
    <location>
        <position position="278"/>
    </location>
    <ligand>
        <name>glyoxylate</name>
        <dbReference type="ChEBI" id="CHEBI:36655"/>
    </ligand>
</feature>
<evidence type="ECO:0000259" key="11">
    <source>
        <dbReference type="PROSITE" id="PS51349"/>
    </source>
</evidence>
<comment type="caution">
    <text evidence="12">The sequence shown here is derived from an EMBL/GenBank/DDBJ whole genome shotgun (WGS) entry which is preliminary data.</text>
</comment>
<reference evidence="12 13" key="1">
    <citation type="submission" date="2016-06" db="EMBL/GenBank/DDBJ databases">
        <title>Draft genome of Moraxella atlantae CCUG 59586.</title>
        <authorList>
            <person name="Salva-Serra F."/>
            <person name="Engstrom-Jakobsson H."/>
            <person name="Thorell K."/>
            <person name="Gonzales-Siles L."/>
            <person name="Karlsson R."/>
            <person name="Boulund F."/>
            <person name="Engstrand L."/>
            <person name="Kristiansson E."/>
            <person name="Moore E."/>
        </authorList>
    </citation>
    <scope>NUCLEOTIDE SEQUENCE [LARGE SCALE GENOMIC DNA]</scope>
    <source>
        <strain evidence="12 13">CCUG 59586</strain>
    </source>
</reference>
<evidence type="ECO:0000256" key="1">
    <source>
        <dbReference type="ARBA" id="ARBA00001917"/>
    </source>
</evidence>
<feature type="binding site" evidence="8 10">
    <location>
        <position position="127"/>
    </location>
    <ligand>
        <name>FMN</name>
        <dbReference type="ChEBI" id="CHEBI:58210"/>
    </ligand>
</feature>
<gene>
    <name evidence="8 12" type="primary">lldD</name>
    <name evidence="12" type="ORF">A9306_01145</name>
</gene>
<evidence type="ECO:0000256" key="10">
    <source>
        <dbReference type="PIRSR" id="PIRSR000138-2"/>
    </source>
</evidence>
<feature type="binding site" evidence="10">
    <location>
        <begin position="306"/>
        <end position="310"/>
    </location>
    <ligand>
        <name>FMN</name>
        <dbReference type="ChEBI" id="CHEBI:58210"/>
    </ligand>
</feature>
<dbReference type="GO" id="GO:0010181">
    <property type="term" value="F:FMN binding"/>
    <property type="evidence" value="ECO:0007669"/>
    <property type="project" value="InterPro"/>
</dbReference>
<dbReference type="InterPro" id="IPR020920">
    <property type="entry name" value="LldD"/>
</dbReference>
<dbReference type="InterPro" id="IPR008259">
    <property type="entry name" value="FMN_hydac_DH_AS"/>
</dbReference>
<evidence type="ECO:0000256" key="4">
    <source>
        <dbReference type="ARBA" id="ARBA00022643"/>
    </source>
</evidence>
<feature type="binding site" evidence="10">
    <location>
        <position position="273"/>
    </location>
    <ligand>
        <name>FMN</name>
        <dbReference type="ChEBI" id="CHEBI:58210"/>
    </ligand>
</feature>
<keyword evidence="6 8" id="KW-0472">Membrane</keyword>
<feature type="binding site" evidence="8">
    <location>
        <position position="24"/>
    </location>
    <ligand>
        <name>substrate</name>
    </ligand>
</feature>
<feature type="binding site" evidence="8 10">
    <location>
        <position position="155"/>
    </location>
    <ligand>
        <name>FMN</name>
        <dbReference type="ChEBI" id="CHEBI:58210"/>
    </ligand>
</feature>
<dbReference type="HAMAP" id="MF_01559">
    <property type="entry name" value="L_lact_dehydr"/>
    <property type="match status" value="1"/>
</dbReference>
<dbReference type="NCBIfam" id="NF008398">
    <property type="entry name" value="PRK11197.1"/>
    <property type="match status" value="1"/>
</dbReference>
<dbReference type="CDD" id="cd02809">
    <property type="entry name" value="alpha_hydroxyacid_oxid_FMN"/>
    <property type="match status" value="1"/>
</dbReference>
<feature type="binding site" evidence="8">
    <location>
        <position position="164"/>
    </location>
    <ligand>
        <name>substrate</name>
    </ligand>
</feature>
<comment type="cofactor">
    <cofactor evidence="1 8">
        <name>FMN</name>
        <dbReference type="ChEBI" id="CHEBI:58210"/>
    </cofactor>
</comment>
<comment type="similarity">
    <text evidence="7 8">Belongs to the FMN-dependent alpha-hydroxy acid dehydrogenase family.</text>
</comment>
<feature type="binding site" evidence="10">
    <location>
        <position position="24"/>
    </location>
    <ligand>
        <name>glyoxylate</name>
        <dbReference type="ChEBI" id="CHEBI:36655"/>
    </ligand>
</feature>
<dbReference type="PROSITE" id="PS00557">
    <property type="entry name" value="FMN_HYDROXY_ACID_DH_1"/>
    <property type="match status" value="1"/>
</dbReference>
<dbReference type="NCBIfam" id="NF033901">
    <property type="entry name" value="L_lactate_LldD"/>
    <property type="match status" value="1"/>
</dbReference>
<evidence type="ECO:0000256" key="5">
    <source>
        <dbReference type="ARBA" id="ARBA00023002"/>
    </source>
</evidence>
<dbReference type="FunFam" id="3.20.20.70:FF:000029">
    <property type="entry name" value="L-lactate dehydrogenase"/>
    <property type="match status" value="1"/>
</dbReference>
<keyword evidence="13" id="KW-1185">Reference proteome</keyword>